<evidence type="ECO:0000313" key="2">
    <source>
        <dbReference type="EMBL" id="KAK8892922.1"/>
    </source>
</evidence>
<dbReference type="Pfam" id="PF13392">
    <property type="entry name" value="HNH_3"/>
    <property type="match status" value="1"/>
</dbReference>
<evidence type="ECO:0000259" key="1">
    <source>
        <dbReference type="Pfam" id="PF13392"/>
    </source>
</evidence>
<dbReference type="InterPro" id="IPR044925">
    <property type="entry name" value="His-Me_finger_sf"/>
</dbReference>
<feature type="domain" description="HNH nuclease" evidence="1">
    <location>
        <begin position="56"/>
        <end position="102"/>
    </location>
</feature>
<gene>
    <name evidence="2" type="ORF">M9Y10_030174</name>
</gene>
<dbReference type="InterPro" id="IPR003615">
    <property type="entry name" value="HNH_nuc"/>
</dbReference>
<comment type="caution">
    <text evidence="2">The sequence shown here is derived from an EMBL/GenBank/DDBJ whole genome shotgun (WGS) entry which is preliminary data.</text>
</comment>
<dbReference type="Proteomes" id="UP001470230">
    <property type="component" value="Unassembled WGS sequence"/>
</dbReference>
<keyword evidence="3" id="KW-1185">Reference proteome</keyword>
<dbReference type="EMBL" id="JAPFFF010000004">
    <property type="protein sequence ID" value="KAK8892922.1"/>
    <property type="molecule type" value="Genomic_DNA"/>
</dbReference>
<organism evidence="2 3">
    <name type="scientific">Tritrichomonas musculus</name>
    <dbReference type="NCBI Taxonomy" id="1915356"/>
    <lineage>
        <taxon>Eukaryota</taxon>
        <taxon>Metamonada</taxon>
        <taxon>Parabasalia</taxon>
        <taxon>Tritrichomonadida</taxon>
        <taxon>Tritrichomonadidae</taxon>
        <taxon>Tritrichomonas</taxon>
    </lineage>
</organism>
<dbReference type="Gene3D" id="3.90.75.20">
    <property type="match status" value="1"/>
</dbReference>
<accession>A0ABR2KRA5</accession>
<proteinExistence type="predicted"/>
<name>A0ABR2KRA5_9EUKA</name>
<evidence type="ECO:0000313" key="3">
    <source>
        <dbReference type="Proteomes" id="UP001470230"/>
    </source>
</evidence>
<reference evidence="2 3" key="1">
    <citation type="submission" date="2024-04" db="EMBL/GenBank/DDBJ databases">
        <title>Tritrichomonas musculus Genome.</title>
        <authorList>
            <person name="Alves-Ferreira E."/>
            <person name="Grigg M."/>
            <person name="Lorenzi H."/>
            <person name="Galac M."/>
        </authorList>
    </citation>
    <scope>NUCLEOTIDE SEQUENCE [LARGE SCALE GENOMIC DNA]</scope>
    <source>
        <strain evidence="2 3">EAF2021</strain>
    </source>
</reference>
<protein>
    <recommendedName>
        <fullName evidence="1">HNH nuclease domain-containing protein</fullName>
    </recommendedName>
</protein>
<dbReference type="SUPFAM" id="SSF54060">
    <property type="entry name" value="His-Me finger endonucleases"/>
    <property type="match status" value="1"/>
</dbReference>
<sequence>MQMTIEQHWETLKVDPSYEICIEYPYQIMRKDNGYIISEIELNSGYIQIKLSGKLYYKHVVIARQWIDNDDPNNKIEVDHRNRNRADYHIENLRWVTRSVNDLNRTGWGQYKYEYVDELPVDVTPIITYRGIEFEAYFMDSDGEVWFYNGEQYRRMRVNAENKVRLWDINHKLHNIGIIGLRREFQH</sequence>